<accession>A0ABS3AVP5</accession>
<reference evidence="1 2" key="1">
    <citation type="submission" date="2021-02" db="EMBL/GenBank/DDBJ databases">
        <title>Activity-based single-cell genomes from oceanic crustal fluid captures similar information to metagenomic and metatranscriptomic surveys with orders of magnitude less sampling.</title>
        <authorList>
            <person name="D'Angelo T.S."/>
            <person name="Orcutt B.N."/>
        </authorList>
    </citation>
    <scope>NUCLEOTIDE SEQUENCE [LARGE SCALE GENOMIC DNA]</scope>
    <source>
        <strain evidence="1">AH-315-G02</strain>
    </source>
</reference>
<dbReference type="InterPro" id="IPR013397">
    <property type="entry name" value="CRISPR-assoc_prot_Csy1"/>
</dbReference>
<evidence type="ECO:0000313" key="2">
    <source>
        <dbReference type="Proteomes" id="UP000717534"/>
    </source>
</evidence>
<dbReference type="Pfam" id="PF09611">
    <property type="entry name" value="Cas_Csy1"/>
    <property type="match status" value="1"/>
</dbReference>
<evidence type="ECO:0000313" key="1">
    <source>
        <dbReference type="EMBL" id="MBN4068595.1"/>
    </source>
</evidence>
<name>A0ABS3AVP5_9BACT</name>
<dbReference type="NCBIfam" id="TIGR02564">
    <property type="entry name" value="cas_Csy1"/>
    <property type="match status" value="1"/>
</dbReference>
<protein>
    <submittedName>
        <fullName evidence="1">Type I-F CRISPR-associated protein Csy1</fullName>
    </submittedName>
</protein>
<keyword evidence="2" id="KW-1185">Reference proteome</keyword>
<dbReference type="EMBL" id="JAFITO010000028">
    <property type="protein sequence ID" value="MBN4068595.1"/>
    <property type="molecule type" value="Genomic_DNA"/>
</dbReference>
<organism evidence="1 2">
    <name type="scientific">Desulfotalea psychrophila</name>
    <dbReference type="NCBI Taxonomy" id="84980"/>
    <lineage>
        <taxon>Bacteria</taxon>
        <taxon>Pseudomonadati</taxon>
        <taxon>Thermodesulfobacteriota</taxon>
        <taxon>Desulfobulbia</taxon>
        <taxon>Desulfobulbales</taxon>
        <taxon>Desulfocapsaceae</taxon>
        <taxon>Desulfotalea</taxon>
    </lineage>
</organism>
<dbReference type="Proteomes" id="UP000717534">
    <property type="component" value="Unassembled WGS sequence"/>
</dbReference>
<proteinExistence type="predicted"/>
<comment type="caution">
    <text evidence="1">The sequence shown here is derived from an EMBL/GenBank/DDBJ whole genome shotgun (WGS) entry which is preliminary data.</text>
</comment>
<sequence length="415" mass="47517">MLDSAIQVFLDERKEIWLKSKIKGKTTDEEKIVLERQATEEFSLPSWLPRAAKRAKQLSLVSHPGKFSHPSAKTTSIIAVSQHIADGFLRSGNVDVDLDVLGNAAALDVYKFLSLKVGDGRTILVHLEEKSEFIKEQLNTPSVSFLKIEQGLMSIKQDTDTSPKTSGRVKQVYFPVVGKGYHLLSVLTPSSLLYKLKKRINNMRFSEEAKEVRGARNSDTYHEKELSEIYGLSVIGFGGTKPQNISVINSQNGGAAYLLSSMPPELTPQAIQPPSINFFTQSLWAKAFIDDFQRFHNQLISDTNNVHVRRKINRSIKNIIYQVADRVWVLRSLEAGWSDFEKYKRLPQYQKLWIDQLYAENRREDMQWFDKVKKELSLWFFEIYLELMGGNAISMGDDQLQHIKKIIDECEEALW</sequence>
<gene>
    <name evidence="1" type="primary">csy1</name>
    <name evidence="1" type="ORF">JYU06_03620</name>
</gene>